<keyword evidence="5" id="KW-0547">Nucleotide-binding</keyword>
<name>A0ABS5ZTK0_9PROT</name>
<dbReference type="InterPro" id="IPR001650">
    <property type="entry name" value="Helicase_C-like"/>
</dbReference>
<feature type="domain" description="Helicase ATP-binding" evidence="3">
    <location>
        <begin position="195"/>
        <end position="393"/>
    </location>
</feature>
<comment type="caution">
    <text evidence="5">The sequence shown here is derived from an EMBL/GenBank/DDBJ whole genome shotgun (WGS) entry which is preliminary data.</text>
</comment>
<dbReference type="InterPro" id="IPR027417">
    <property type="entry name" value="P-loop_NTPase"/>
</dbReference>
<dbReference type="PROSITE" id="PS51192">
    <property type="entry name" value="HELICASE_ATP_BIND_1"/>
    <property type="match status" value="1"/>
</dbReference>
<feature type="domain" description="Helicase C-terminal" evidence="4">
    <location>
        <begin position="481"/>
        <end position="663"/>
    </location>
</feature>
<dbReference type="Pfam" id="PF18135">
    <property type="entry name" value="Type_ISP_C"/>
    <property type="match status" value="1"/>
</dbReference>
<dbReference type="CDD" id="cd18785">
    <property type="entry name" value="SF2_C"/>
    <property type="match status" value="1"/>
</dbReference>
<reference evidence="5 6" key="1">
    <citation type="journal article" date="2021" name="ISME J.">
        <title>Genomic evolution of the class Acidithiobacillia: deep-branching Proteobacteria living in extreme acidic conditions.</title>
        <authorList>
            <person name="Moya-Beltran A."/>
            <person name="Beard S."/>
            <person name="Rojas-Villalobos C."/>
            <person name="Issotta F."/>
            <person name="Gallardo Y."/>
            <person name="Ulloa R."/>
            <person name="Giaveno A."/>
            <person name="Degli Esposti M."/>
            <person name="Johnson D.B."/>
            <person name="Quatrini R."/>
        </authorList>
    </citation>
    <scope>NUCLEOTIDE SEQUENCE [LARGE SCALE GENOMIC DNA]</scope>
    <source>
        <strain evidence="5 6">ATCC 19703</strain>
    </source>
</reference>
<dbReference type="SMART" id="SM00487">
    <property type="entry name" value="DEXDc"/>
    <property type="match status" value="1"/>
</dbReference>
<gene>
    <name evidence="5" type="ORF">HJG40_14790</name>
</gene>
<accession>A0ABS5ZTK0</accession>
<dbReference type="Proteomes" id="UP001197028">
    <property type="component" value="Unassembled WGS sequence"/>
</dbReference>
<organism evidence="5 6">
    <name type="scientific">Acidithiobacillus concretivorus</name>
    <dbReference type="NCBI Taxonomy" id="3063952"/>
    <lineage>
        <taxon>Bacteria</taxon>
        <taxon>Pseudomonadati</taxon>
        <taxon>Pseudomonadota</taxon>
        <taxon>Acidithiobacillia</taxon>
        <taxon>Acidithiobacillales</taxon>
        <taxon>Acidithiobacillaceae</taxon>
        <taxon>Acidithiobacillus</taxon>
    </lineage>
</organism>
<keyword evidence="2" id="KW-0680">Restriction system</keyword>
<comment type="similarity">
    <text evidence="1">Belongs to the N(4)/N(6)-methyltransferase family.</text>
</comment>
<evidence type="ECO:0000313" key="6">
    <source>
        <dbReference type="Proteomes" id="UP001197028"/>
    </source>
</evidence>
<evidence type="ECO:0000313" key="5">
    <source>
        <dbReference type="EMBL" id="MBU2740017.1"/>
    </source>
</evidence>
<dbReference type="InterPro" id="IPR014001">
    <property type="entry name" value="Helicase_ATP-bd"/>
</dbReference>
<dbReference type="SMART" id="SM00490">
    <property type="entry name" value="HELICc"/>
    <property type="match status" value="1"/>
</dbReference>
<dbReference type="PANTHER" id="PTHR47396">
    <property type="entry name" value="TYPE I RESTRICTION ENZYME ECOKI R PROTEIN"/>
    <property type="match status" value="1"/>
</dbReference>
<dbReference type="InterPro" id="IPR003356">
    <property type="entry name" value="DNA_methylase_A-5"/>
</dbReference>
<dbReference type="InterPro" id="IPR006935">
    <property type="entry name" value="Helicase/UvrB_N"/>
</dbReference>
<keyword evidence="5" id="KW-0347">Helicase</keyword>
<dbReference type="InterPro" id="IPR039442">
    <property type="entry name" value="Mrr-like_dom"/>
</dbReference>
<evidence type="ECO:0000256" key="1">
    <source>
        <dbReference type="ARBA" id="ARBA00006594"/>
    </source>
</evidence>
<dbReference type="PANTHER" id="PTHR47396:SF1">
    <property type="entry name" value="ATP-DEPENDENT HELICASE IRC3-RELATED"/>
    <property type="match status" value="1"/>
</dbReference>
<dbReference type="Pfam" id="PF00271">
    <property type="entry name" value="Helicase_C"/>
    <property type="match status" value="1"/>
</dbReference>
<dbReference type="EMBL" id="JABELD010000180">
    <property type="protein sequence ID" value="MBU2740017.1"/>
    <property type="molecule type" value="Genomic_DNA"/>
</dbReference>
<dbReference type="Gene3D" id="3.40.50.300">
    <property type="entry name" value="P-loop containing nucleotide triphosphate hydrolases"/>
    <property type="match status" value="2"/>
</dbReference>
<dbReference type="Pfam" id="PF22240">
    <property type="entry name" value="ISP_coupler"/>
    <property type="match status" value="1"/>
</dbReference>
<dbReference type="InterPro" id="IPR050742">
    <property type="entry name" value="Helicase_Restrict-Modif_Enz"/>
</dbReference>
<dbReference type="PROSITE" id="PS00092">
    <property type="entry name" value="N6_MTASE"/>
    <property type="match status" value="1"/>
</dbReference>
<keyword evidence="5" id="KW-0378">Hydrolase</keyword>
<dbReference type="InterPro" id="IPR029063">
    <property type="entry name" value="SAM-dependent_MTases_sf"/>
</dbReference>
<dbReference type="GO" id="GO:0004386">
    <property type="term" value="F:helicase activity"/>
    <property type="evidence" value="ECO:0007669"/>
    <property type="project" value="UniProtKB-KW"/>
</dbReference>
<evidence type="ECO:0000256" key="2">
    <source>
        <dbReference type="ARBA" id="ARBA00022747"/>
    </source>
</evidence>
<dbReference type="SUPFAM" id="SSF52540">
    <property type="entry name" value="P-loop containing nucleoside triphosphate hydrolases"/>
    <property type="match status" value="1"/>
</dbReference>
<dbReference type="InterPro" id="IPR041635">
    <property type="entry name" value="Type_ISP_LLaBIII_C"/>
</dbReference>
<dbReference type="InterPro" id="IPR002052">
    <property type="entry name" value="DNA_methylase_N6_adenine_CS"/>
</dbReference>
<evidence type="ECO:0000259" key="3">
    <source>
        <dbReference type="PROSITE" id="PS51192"/>
    </source>
</evidence>
<keyword evidence="5" id="KW-0067">ATP-binding</keyword>
<protein>
    <submittedName>
        <fullName evidence="5">DEAD/DEAH box helicase</fullName>
    </submittedName>
</protein>
<proteinExistence type="inferred from homology"/>
<dbReference type="Pfam" id="PF02384">
    <property type="entry name" value="N6_Mtase"/>
    <property type="match status" value="1"/>
</dbReference>
<dbReference type="Pfam" id="PF13156">
    <property type="entry name" value="Mrr_cat_2"/>
    <property type="match status" value="1"/>
</dbReference>
<sequence length="1630" mass="184476">MPNSFQEWMDELNRIAKDVHHKGMLFERFMVSYLKTDPVYADKLEAVWQYKDWPDRPDHWNADNLGFDLVARTIDGDYWAIQCKFYDEKSRIHKDAITNFTHDASRKFMVDGTAPGERVEKGFSYMLFVDTQNDLGRQAKEALTDIDDLAVLPLRNMEAAPIDWEKFSWGAPEALTRTPGKSLREHQREALQATLQGFETHDRGKLIMACGTGKTFTSLNIMERMVRDDGIALFLAPSVTLVSQTLREWADQAKTPFDAFVVCSDSKVGQEDEDMRTAELAYPATTNAHKLANAIHKTRNSRRKIIFSTYQSIDVVIAAQKAGNLPDFDLVICDEAHRTTGLTLKNKSEADSDFVKVHQGNLLRAKKRLYMTATPRIYTEKTRKAAADKEAVLYSMDDEGTYGPEFFNLSFGEAASRGILAEYKVIIVAMREEDMANIANEFNATYKLDDKKGITVEFATRIIGAWKGLSNQDLRVIDGADISETSDAPAMKRAVGFCKSIKASEQVRDAFGKVIELALKEEGSEDDGSPETPRNFLKAKTEHVDGDMNMGQRLTLLDWLKEEPESGSCHLLTNARCLSEGVDVPALDAVIFFDARDSMVDIVQSVGRVMRKAPGKAFGYVILPIAIPSTDVASYDAYIDKDPRFQAVWKVLKALRAHDERLVDESEYKRRMKLIDGGGGSSRSKKGKKTGPSIGGDIIELPLLPVENIEKALYAVTPKHLGDSEYWASWAKDVAKISHAVIQRIENLIEKREGGIAFRAFLKGIRKNLNSGISEQEAVEMLAQHVLTKPIFEVLFGDRSFSDENPVSQSMQRILAVIDKHDVDAETEKLERFYKNVAKVVANAKSDASKQDMIRNLYDTFFQAAFPDLVARLGIVYTPVEIVDFILNSVNEVLKTHFDGDLNSEGVQILDPFTGTGTFITRLLQSDLIKPNALQRKYENEIHANELVLLAYYIAAINIESAYHAKTLQYKPFNGIVLTDTFQMNEISEKEAKDSLGVTDENYLESNSERAERQKKLDIRVIVGNPPYSSGQKSENDNNKNMAYPRLDARIRDTYAKLSGAQLVNSLYDSYIRAIRWASDRIGDKGVLGFVTNGSFIEKGAMDGLRKCLTDDFSHIYIFNLRGFVRGRSGDSAKREGGNVFNIMTGVAVTILIKDPQHTGPAELYYHDIGDYLSREDKLNIVRKTASLKGLTWNRLHPNEAGDWINQRSEGFEKFMLLGDKADDAEAIFSIYSSGVKTNRDAWTYNQSRQDLSDNMQDMIDVFNAESQKYAQACDGLPQSAWPKVENVLCNDPEQISWTRALKQDASRGKRHDFVPESLRTAMYRPFCKQWLYFNRQFNETVYQIPRLFPTERQENVVITIEGLGARKGFYCFCSKMIPDLHIHMDGAQCFPLYWYETVEEARKRLSKSNAAQGDLFSDPDDLDGTPDADGYIRRDAITDWALAEFRRHYHDESIEKMDIFHYVYGLLHSPEYREAYAADLSKMIPRIPYAPDFRAFTEAGKKLMDLHLGYEEIEPWPLEEVWSGDKRDYTVQKIRFPKKGERGSIVYNNALTLKGIPEEAYDYVVNGKSPVDWVMERYSVRVDKASGIENDPNRMLAEIGDERYIVDLIGRVVRVSVETVGIVGGLSVH</sequence>
<dbReference type="SUPFAM" id="SSF53335">
    <property type="entry name" value="S-adenosyl-L-methionine-dependent methyltransferases"/>
    <property type="match status" value="1"/>
</dbReference>
<dbReference type="InterPro" id="IPR053980">
    <property type="entry name" value="ISP_coupler"/>
</dbReference>
<evidence type="ECO:0000259" key="4">
    <source>
        <dbReference type="PROSITE" id="PS51194"/>
    </source>
</evidence>
<dbReference type="PRINTS" id="PR00507">
    <property type="entry name" value="N12N6MTFRASE"/>
</dbReference>
<keyword evidence="6" id="KW-1185">Reference proteome</keyword>
<dbReference type="Gene3D" id="3.40.50.150">
    <property type="entry name" value="Vaccinia Virus protein VP39"/>
    <property type="match status" value="1"/>
</dbReference>
<dbReference type="PROSITE" id="PS51194">
    <property type="entry name" value="HELICASE_CTER"/>
    <property type="match status" value="1"/>
</dbReference>
<dbReference type="Pfam" id="PF04851">
    <property type="entry name" value="ResIII"/>
    <property type="match status" value="1"/>
</dbReference>